<protein>
    <submittedName>
        <fullName evidence="1">Uncharacterized protein</fullName>
    </submittedName>
</protein>
<comment type="caution">
    <text evidence="1">The sequence shown here is derived from an EMBL/GenBank/DDBJ whole genome shotgun (WGS) entry which is preliminary data.</text>
</comment>
<gene>
    <name evidence="1" type="ORF">NX773_10260</name>
</gene>
<dbReference type="RefSeq" id="WP_258856235.1">
    <property type="nucleotide sequence ID" value="NZ_JANUGV010000002.1"/>
</dbReference>
<evidence type="ECO:0000313" key="2">
    <source>
        <dbReference type="Proteomes" id="UP001205861"/>
    </source>
</evidence>
<evidence type="ECO:0000313" key="1">
    <source>
        <dbReference type="EMBL" id="MCS0608546.1"/>
    </source>
</evidence>
<proteinExistence type="predicted"/>
<reference evidence="1 2" key="1">
    <citation type="submission" date="2022-08" db="EMBL/GenBank/DDBJ databases">
        <title>Reclassification of Massilia species as members of the genera Telluria, Duganella, Pseudoduganella, Mokoshia gen. nov. and Zemynaea gen. nov. using orthogonal and non-orthogonal genome-based approaches.</title>
        <authorList>
            <person name="Bowman J.P."/>
        </authorList>
    </citation>
    <scope>NUCLEOTIDE SEQUENCE [LARGE SCALE GENOMIC DNA]</scope>
    <source>
        <strain evidence="1 2">JCM 31607</strain>
    </source>
</reference>
<dbReference type="EMBL" id="JANUGV010000002">
    <property type="protein sequence ID" value="MCS0608546.1"/>
    <property type="molecule type" value="Genomic_DNA"/>
</dbReference>
<dbReference type="Proteomes" id="UP001205861">
    <property type="component" value="Unassembled WGS sequence"/>
</dbReference>
<sequence length="53" mass="5916">MRPLTYACALLLPAIGGAQPYQFDLTGDQFIDMLAKQPVNGQEYRARRSCLGR</sequence>
<accession>A0ABT2BJ58</accession>
<name>A0ABT2BJ58_9BURK</name>
<organism evidence="1 2">
    <name type="scientific">Massilia solisilvae</name>
    <dbReference type="NCBI Taxonomy" id="1811225"/>
    <lineage>
        <taxon>Bacteria</taxon>
        <taxon>Pseudomonadati</taxon>
        <taxon>Pseudomonadota</taxon>
        <taxon>Betaproteobacteria</taxon>
        <taxon>Burkholderiales</taxon>
        <taxon>Oxalobacteraceae</taxon>
        <taxon>Telluria group</taxon>
        <taxon>Massilia</taxon>
    </lineage>
</organism>
<keyword evidence="2" id="KW-1185">Reference proteome</keyword>